<dbReference type="Proteomes" id="UP000000444">
    <property type="component" value="Chromosome"/>
</dbReference>
<gene>
    <name evidence="1" type="ordered locus">Sca_0399</name>
</gene>
<proteinExistence type="predicted"/>
<dbReference type="InterPro" id="IPR029057">
    <property type="entry name" value="PRTase-like"/>
</dbReference>
<organism evidence="1 2">
    <name type="scientific">Staphylococcus carnosus (strain TM300)</name>
    <dbReference type="NCBI Taxonomy" id="396513"/>
    <lineage>
        <taxon>Bacteria</taxon>
        <taxon>Bacillati</taxon>
        <taxon>Bacillota</taxon>
        <taxon>Bacilli</taxon>
        <taxon>Bacillales</taxon>
        <taxon>Staphylococcaceae</taxon>
        <taxon>Staphylococcus</taxon>
    </lineage>
</organism>
<dbReference type="SUPFAM" id="SSF53271">
    <property type="entry name" value="PRTase-like"/>
    <property type="match status" value="1"/>
</dbReference>
<reference evidence="1 2" key="1">
    <citation type="journal article" date="2009" name="Appl. Environ. Microbiol.">
        <title>Genome analysis of the meat starter culture bacterium Staphylococcus carnosus TM300.</title>
        <authorList>
            <person name="Rosenstein R."/>
            <person name="Nerz C."/>
            <person name="Biswas L."/>
            <person name="Resch A."/>
            <person name="Raddatz G."/>
            <person name="Schuster S.C."/>
            <person name="Goetz F."/>
        </authorList>
    </citation>
    <scope>NUCLEOTIDE SEQUENCE [LARGE SCALE GENOMIC DNA]</scope>
    <source>
        <strain evidence="1 2">TM300</strain>
    </source>
</reference>
<dbReference type="OrthoDB" id="9779910at2"/>
<dbReference type="eggNOG" id="COG1040">
    <property type="taxonomic scope" value="Bacteria"/>
</dbReference>
<keyword evidence="2" id="KW-1185">Reference proteome</keyword>
<dbReference type="BioCyc" id="SCAR396513:SCA_RS02035-MONOMER"/>
<sequence>MPRCLQCRQKFADPLTAVNFYRAPEILCEKCREGWKQCLLFKSKKHKNMDEEGYCKQCLKPLATHDTRCSECVKLSRRFTLIDHLYCEYQNKDIVKETMNRYRNSGDTALCEVIASQIHLPKKQYDFIVPIPSLIKEDMKRTFNPVTQVLNAKKVSYTNLLVKNRTTGSTAFQGKHNMKNLFDLTQAAHSFNLENKTILLVNDIYTTGVTEHQAAEILFVRKIGKVDVFTFVR</sequence>
<dbReference type="InterPro" id="IPR051910">
    <property type="entry name" value="ComF/GntX_DNA_util-trans"/>
</dbReference>
<protein>
    <submittedName>
        <fullName evidence="1">Amidophosphoribosyltransferase</fullName>
    </submittedName>
</protein>
<dbReference type="KEGG" id="sca:SCA_0399"/>
<dbReference type="Gene3D" id="3.40.50.2020">
    <property type="match status" value="1"/>
</dbReference>
<name>B9DJM0_STACT</name>
<evidence type="ECO:0000313" key="1">
    <source>
        <dbReference type="EMBL" id="CAL27313.1"/>
    </source>
</evidence>
<accession>B9DJM0</accession>
<dbReference type="PANTHER" id="PTHR47505">
    <property type="entry name" value="DNA UTILIZATION PROTEIN YHGH"/>
    <property type="match status" value="1"/>
</dbReference>
<evidence type="ECO:0000313" key="2">
    <source>
        <dbReference type="Proteomes" id="UP000000444"/>
    </source>
</evidence>
<dbReference type="AlphaFoldDB" id="B9DJM0"/>
<dbReference type="HOGENOM" id="CLU_054549_4_0_9"/>
<dbReference type="EMBL" id="AM295250">
    <property type="protein sequence ID" value="CAL27313.1"/>
    <property type="molecule type" value="Genomic_DNA"/>
</dbReference>
<dbReference type="PANTHER" id="PTHR47505:SF1">
    <property type="entry name" value="DNA UTILIZATION PROTEIN YHGH"/>
    <property type="match status" value="1"/>
</dbReference>